<evidence type="ECO:0000259" key="3">
    <source>
        <dbReference type="SMART" id="SM01389"/>
    </source>
</evidence>
<feature type="binding site" evidence="2">
    <location>
        <position position="18"/>
    </location>
    <ligand>
        <name>Zn(2+)</name>
        <dbReference type="ChEBI" id="CHEBI:29105"/>
    </ligand>
</feature>
<feature type="binding site" evidence="2">
    <location>
        <position position="6"/>
    </location>
    <ligand>
        <name>Zn(2+)</name>
        <dbReference type="ChEBI" id="CHEBI:29105"/>
    </ligand>
</feature>
<accession>A0AAF0IAP5</accession>
<dbReference type="InterPro" id="IPR038589">
    <property type="entry name" value="Spt4_dom_sf"/>
</dbReference>
<keyword evidence="2" id="KW-0862">Zinc</keyword>
<organism evidence="4 5">
    <name type="scientific">Odinarchaeota yellowstonii (strain LCB_4)</name>
    <dbReference type="NCBI Taxonomy" id="1841599"/>
    <lineage>
        <taxon>Archaea</taxon>
        <taxon>Promethearchaeati</taxon>
        <taxon>Candidatus Odinarchaeota</taxon>
        <taxon>Candidatus Odinarchaeia</taxon>
        <taxon>Candidatus Odinarchaeales</taxon>
        <taxon>Candidatus Odinarchaeaceae</taxon>
        <taxon>Candidatus Odinarchaeum</taxon>
    </lineage>
</organism>
<dbReference type="Pfam" id="PF06093">
    <property type="entry name" value="Spt4"/>
    <property type="match status" value="1"/>
</dbReference>
<evidence type="ECO:0000313" key="5">
    <source>
        <dbReference type="Proteomes" id="UP000186851"/>
    </source>
</evidence>
<protein>
    <recommendedName>
        <fullName evidence="2">Transcription elongation factor Spt4</fullName>
    </recommendedName>
</protein>
<evidence type="ECO:0000256" key="1">
    <source>
        <dbReference type="ARBA" id="ARBA00023163"/>
    </source>
</evidence>
<evidence type="ECO:0000256" key="2">
    <source>
        <dbReference type="HAMAP-Rule" id="MF_00949"/>
    </source>
</evidence>
<dbReference type="Gene3D" id="2.20.28.90">
    <property type="match status" value="1"/>
</dbReference>
<dbReference type="Proteomes" id="UP000186851">
    <property type="component" value="Chromosome"/>
</dbReference>
<feature type="binding site" evidence="2">
    <location>
        <position position="9"/>
    </location>
    <ligand>
        <name>Zn(2+)</name>
        <dbReference type="ChEBI" id="CHEBI:29105"/>
    </ligand>
</feature>
<keyword evidence="4" id="KW-0240">DNA-directed RNA polymerase</keyword>
<dbReference type="EMBL" id="CP091871">
    <property type="protein sequence ID" value="WEU39716.1"/>
    <property type="molecule type" value="Genomic_DNA"/>
</dbReference>
<keyword evidence="2" id="KW-0805">Transcription regulation</keyword>
<keyword evidence="2" id="KW-0479">Metal-binding</keyword>
<dbReference type="SMART" id="SM01389">
    <property type="entry name" value="Spt4"/>
    <property type="match status" value="1"/>
</dbReference>
<feature type="binding site" evidence="2">
    <location>
        <position position="21"/>
    </location>
    <ligand>
        <name>Zn(2+)</name>
        <dbReference type="ChEBI" id="CHEBI:29105"/>
    </ligand>
</feature>
<sequence>MKERACKTCRRIIKAQVCPTCKTYTLSYDYDGLVIINDYQNSQIAEKLNINENGKYALKVR</sequence>
<dbReference type="NCBIfam" id="NF041664">
    <property type="entry name" value="RNAP_arch_Epp"/>
    <property type="match status" value="1"/>
</dbReference>
<dbReference type="InterPro" id="IPR007178">
    <property type="entry name" value="Spt4_arch"/>
</dbReference>
<proteinExistence type="inferred from homology"/>
<dbReference type="SUPFAM" id="SSF63393">
    <property type="entry name" value="RNA polymerase subunits"/>
    <property type="match status" value="1"/>
</dbReference>
<gene>
    <name evidence="2" type="primary">spt4</name>
    <name evidence="4" type="ORF">OdinLCB4_004325</name>
</gene>
<comment type="function">
    <text evidence="2">Stimulates transcription elongation.</text>
</comment>
<dbReference type="KEGG" id="oyw:OdinLCB4_004325"/>
<feature type="domain" description="Spt4/RpoE2 zinc finger" evidence="3">
    <location>
        <begin position="3"/>
        <end position="61"/>
    </location>
</feature>
<comment type="subunit">
    <text evidence="2">Heterodimer composed of Spt4 and Spt5.</text>
</comment>
<name>A0AAF0IAP5_ODILC</name>
<dbReference type="AlphaFoldDB" id="A0AAF0IAP5"/>
<dbReference type="InterPro" id="IPR022800">
    <property type="entry name" value="Spt4/RpoE2_Znf"/>
</dbReference>
<dbReference type="PANTHER" id="PTHR40704">
    <property type="entry name" value="TRANSCRIPTION ELONGATION FACTOR SPT4"/>
    <property type="match status" value="1"/>
</dbReference>
<reference evidence="4" key="1">
    <citation type="journal article" date="2017" name="Nature">
        <title>Asgard archaea illuminate the origin of eukaryotic cellular complexity.</title>
        <authorList>
            <person name="Zaremba-Niedzwiedzka K."/>
            <person name="Caceres E.F."/>
            <person name="Saw J.H."/>
            <person name="Backstrom D."/>
            <person name="Juzokaite L."/>
            <person name="Vancaester E."/>
            <person name="Seitz K.W."/>
            <person name="Anantharaman K."/>
            <person name="Starnawski P."/>
            <person name="Kjeldsen K.U."/>
            <person name="Scott M.B."/>
            <person name="Nunoura T."/>
            <person name="Banfield J.F."/>
            <person name="Schramm A."/>
            <person name="Baker B.J."/>
            <person name="Spang A."/>
            <person name="Ettema T.J.G."/>
        </authorList>
    </citation>
    <scope>NUCLEOTIDE SEQUENCE</scope>
    <source>
        <strain evidence="4">LCB_4</strain>
    </source>
</reference>
<dbReference type="PANTHER" id="PTHR40704:SF1">
    <property type="entry name" value="TRANSCRIPTION ELONGATION FACTOR SPT4"/>
    <property type="match status" value="1"/>
</dbReference>
<reference evidence="4" key="2">
    <citation type="journal article" date="2022" name="Nat. Microbiol.">
        <title>A closed Candidatus Odinarchaeum chromosome exposes Asgard archaeal viruses.</title>
        <authorList>
            <person name="Tamarit D."/>
            <person name="Caceres E.F."/>
            <person name="Krupovic M."/>
            <person name="Nijland R."/>
            <person name="Eme L."/>
            <person name="Robinson N.P."/>
            <person name="Ettema T.J.G."/>
        </authorList>
    </citation>
    <scope>NUCLEOTIDE SEQUENCE</scope>
    <source>
        <strain evidence="4">LCB_4</strain>
    </source>
</reference>
<dbReference type="GO" id="GO:0000428">
    <property type="term" value="C:DNA-directed RNA polymerase complex"/>
    <property type="evidence" value="ECO:0007669"/>
    <property type="project" value="UniProtKB-KW"/>
</dbReference>
<dbReference type="GO" id="GO:0008270">
    <property type="term" value="F:zinc ion binding"/>
    <property type="evidence" value="ECO:0007669"/>
    <property type="project" value="UniProtKB-UniRule"/>
</dbReference>
<comment type="similarity">
    <text evidence="2">Belongs to the archaeal Spt4 family.</text>
</comment>
<keyword evidence="1 2" id="KW-0804">Transcription</keyword>
<dbReference type="HAMAP" id="MF_00949">
    <property type="entry name" value="Spt4_arch"/>
    <property type="match status" value="1"/>
</dbReference>
<evidence type="ECO:0000313" key="4">
    <source>
        <dbReference type="EMBL" id="WEU39716.1"/>
    </source>
</evidence>
<dbReference type="InterPro" id="IPR029040">
    <property type="entry name" value="RPABC4/Spt4"/>
</dbReference>
<dbReference type="GO" id="GO:0006355">
    <property type="term" value="P:regulation of DNA-templated transcription"/>
    <property type="evidence" value="ECO:0007669"/>
    <property type="project" value="UniProtKB-UniRule"/>
</dbReference>